<dbReference type="SMART" id="SM00450">
    <property type="entry name" value="RHOD"/>
    <property type="match status" value="1"/>
</dbReference>
<dbReference type="EMBL" id="BAABWN010000014">
    <property type="protein sequence ID" value="GAA6169744.1"/>
    <property type="molecule type" value="Genomic_DNA"/>
</dbReference>
<feature type="domain" description="Rhodanese" evidence="2">
    <location>
        <begin position="269"/>
        <end position="352"/>
    </location>
</feature>
<gene>
    <name evidence="3" type="ORF">NBRC116591_35550</name>
</gene>
<evidence type="ECO:0000259" key="2">
    <source>
        <dbReference type="PROSITE" id="PS50206"/>
    </source>
</evidence>
<dbReference type="PROSITE" id="PS50206">
    <property type="entry name" value="RHODANESE_3"/>
    <property type="match status" value="1"/>
</dbReference>
<dbReference type="Pfam" id="PF00581">
    <property type="entry name" value="Rhodanese"/>
    <property type="match status" value="1"/>
</dbReference>
<keyword evidence="4" id="KW-1185">Reference proteome</keyword>
<dbReference type="SUPFAM" id="SSF52821">
    <property type="entry name" value="Rhodanese/Cell cycle control phosphatase"/>
    <property type="match status" value="1"/>
</dbReference>
<dbReference type="PROSITE" id="PS50042">
    <property type="entry name" value="CNMP_BINDING_3"/>
    <property type="match status" value="1"/>
</dbReference>
<comment type="caution">
    <text evidence="3">The sequence shown here is derived from an EMBL/GenBank/DDBJ whole genome shotgun (WGS) entry which is preliminary data.</text>
</comment>
<evidence type="ECO:0000313" key="3">
    <source>
        <dbReference type="EMBL" id="GAA6169744.1"/>
    </source>
</evidence>
<dbReference type="InterPro" id="IPR014710">
    <property type="entry name" value="RmlC-like_jellyroll"/>
</dbReference>
<dbReference type="InterPro" id="IPR050397">
    <property type="entry name" value="Env_Response_Regulators"/>
</dbReference>
<dbReference type="InterPro" id="IPR001763">
    <property type="entry name" value="Rhodanese-like_dom"/>
</dbReference>
<dbReference type="PANTHER" id="PTHR24567:SF26">
    <property type="entry name" value="REGULATORY PROTEIN YEIL"/>
    <property type="match status" value="1"/>
</dbReference>
<evidence type="ECO:0008006" key="5">
    <source>
        <dbReference type="Google" id="ProtNLM"/>
    </source>
</evidence>
<accession>A0ABQ0ADL9</accession>
<protein>
    <recommendedName>
        <fullName evidence="5">Cyclic nucleotide-binding domain-containing protein</fullName>
    </recommendedName>
</protein>
<name>A0ABQ0ADL9_9GAMM</name>
<dbReference type="CDD" id="cd00038">
    <property type="entry name" value="CAP_ED"/>
    <property type="match status" value="1"/>
</dbReference>
<dbReference type="RefSeq" id="WP_233089983.1">
    <property type="nucleotide sequence ID" value="NZ_BAABWN010000014.1"/>
</dbReference>
<feature type="domain" description="Cyclic nucleotide-binding" evidence="1">
    <location>
        <begin position="143"/>
        <end position="247"/>
    </location>
</feature>
<sequence>MKTKIESLHSFVPLQGIPEQHLEYLVERVQSHFLFTGSTVESSEFGGDVFIYLFSGEVVISHADGSEQTVNANGNLLPLAYQHFLPAKISAIIDSELIIFPLDELRKQLCWSQMAEFQRVQIAGDPSRDEDAQWINFILDSNLFFKVPPTNVSEIFSKLTPKVVSSGDIVVRQGEIGNACFFIKEGQARVDVIDPETNTQKTVAYLGPGRCFGEDALVNKTQRNATVTMIENGVLMRLSKDDFFPLMKKESSDQVSSDLILSNLNKLDSKQRYVLIDVRTAPEYEFGHLKNSVNISLDLLPLHIPRLDKDIQYVLYSDTAFRSDAGASALSKLGFKAMSLAEGLRGLISKSEKDLVPLDYITTQSYWLHEGSVIADQSSGTMK</sequence>
<organism evidence="3 4">
    <name type="scientific">Sessilibacter corallicola</name>
    <dbReference type="NCBI Taxonomy" id="2904075"/>
    <lineage>
        <taxon>Bacteria</taxon>
        <taxon>Pseudomonadati</taxon>
        <taxon>Pseudomonadota</taxon>
        <taxon>Gammaproteobacteria</taxon>
        <taxon>Cellvibrionales</taxon>
        <taxon>Cellvibrionaceae</taxon>
        <taxon>Sessilibacter</taxon>
    </lineage>
</organism>
<dbReference type="Pfam" id="PF00027">
    <property type="entry name" value="cNMP_binding"/>
    <property type="match status" value="1"/>
</dbReference>
<proteinExistence type="predicted"/>
<evidence type="ECO:0000259" key="1">
    <source>
        <dbReference type="PROSITE" id="PS50042"/>
    </source>
</evidence>
<dbReference type="Gene3D" id="2.60.120.10">
    <property type="entry name" value="Jelly Rolls"/>
    <property type="match status" value="1"/>
</dbReference>
<dbReference type="SMART" id="SM00100">
    <property type="entry name" value="cNMP"/>
    <property type="match status" value="1"/>
</dbReference>
<dbReference type="PANTHER" id="PTHR24567">
    <property type="entry name" value="CRP FAMILY TRANSCRIPTIONAL REGULATORY PROTEIN"/>
    <property type="match status" value="1"/>
</dbReference>
<dbReference type="Proteomes" id="UP001465153">
    <property type="component" value="Unassembled WGS sequence"/>
</dbReference>
<dbReference type="InterPro" id="IPR000595">
    <property type="entry name" value="cNMP-bd_dom"/>
</dbReference>
<dbReference type="InterPro" id="IPR036873">
    <property type="entry name" value="Rhodanese-like_dom_sf"/>
</dbReference>
<evidence type="ECO:0000313" key="4">
    <source>
        <dbReference type="Proteomes" id="UP001465153"/>
    </source>
</evidence>
<dbReference type="SUPFAM" id="SSF51206">
    <property type="entry name" value="cAMP-binding domain-like"/>
    <property type="match status" value="2"/>
</dbReference>
<reference evidence="3 4" key="1">
    <citation type="submission" date="2024-04" db="EMBL/GenBank/DDBJ databases">
        <title>Draft genome sequence of Sessilibacter corallicola NBRC 116591.</title>
        <authorList>
            <person name="Miyakawa T."/>
            <person name="Kusuya Y."/>
            <person name="Miura T."/>
        </authorList>
    </citation>
    <scope>NUCLEOTIDE SEQUENCE [LARGE SCALE GENOMIC DNA]</scope>
    <source>
        <strain evidence="3 4">KU-00831-HH</strain>
    </source>
</reference>
<dbReference type="CDD" id="cd00158">
    <property type="entry name" value="RHOD"/>
    <property type="match status" value="1"/>
</dbReference>
<dbReference type="InterPro" id="IPR018490">
    <property type="entry name" value="cNMP-bd_dom_sf"/>
</dbReference>
<dbReference type="Gene3D" id="3.40.250.10">
    <property type="entry name" value="Rhodanese-like domain"/>
    <property type="match status" value="1"/>
</dbReference>